<evidence type="ECO:0000259" key="7">
    <source>
        <dbReference type="PROSITE" id="PS50249"/>
    </source>
</evidence>
<proteinExistence type="inferred from homology"/>
<dbReference type="NCBIfam" id="TIGR00608">
    <property type="entry name" value="radc"/>
    <property type="match status" value="1"/>
</dbReference>
<evidence type="ECO:0000256" key="4">
    <source>
        <dbReference type="ARBA" id="ARBA00022833"/>
    </source>
</evidence>
<dbReference type="GO" id="GO:0008237">
    <property type="term" value="F:metallopeptidase activity"/>
    <property type="evidence" value="ECO:0007669"/>
    <property type="project" value="UniProtKB-KW"/>
</dbReference>
<dbReference type="PROSITE" id="PS50249">
    <property type="entry name" value="MPN"/>
    <property type="match status" value="1"/>
</dbReference>
<reference evidence="9" key="1">
    <citation type="submission" date="2017-09" db="EMBL/GenBank/DDBJ databases">
        <title>Depth-based differentiation of microbial function through sediment-hosted aquifers and enrichment of novel symbionts in the deep terrestrial subsurface.</title>
        <authorList>
            <person name="Probst A.J."/>
            <person name="Ladd B."/>
            <person name="Jarett J.K."/>
            <person name="Geller-Mcgrath D.E."/>
            <person name="Sieber C.M.K."/>
            <person name="Emerson J.B."/>
            <person name="Anantharaman K."/>
            <person name="Thomas B.C."/>
            <person name="Malmstrom R."/>
            <person name="Stieglmeier M."/>
            <person name="Klingl A."/>
            <person name="Woyke T."/>
            <person name="Ryan C.M."/>
            <person name="Banfield J.F."/>
        </authorList>
    </citation>
    <scope>NUCLEOTIDE SEQUENCE [LARGE SCALE GENOMIC DNA]</scope>
</reference>
<evidence type="ECO:0000313" key="9">
    <source>
        <dbReference type="Proteomes" id="UP000231300"/>
    </source>
</evidence>
<evidence type="ECO:0000256" key="5">
    <source>
        <dbReference type="ARBA" id="ARBA00023049"/>
    </source>
</evidence>
<dbReference type="AlphaFoldDB" id="A0A2J0N9Y2"/>
<dbReference type="Gene3D" id="3.40.140.10">
    <property type="entry name" value="Cytidine Deaminase, domain 2"/>
    <property type="match status" value="1"/>
</dbReference>
<keyword evidence="4" id="KW-0862">Zinc</keyword>
<dbReference type="GO" id="GO:0006508">
    <property type="term" value="P:proteolysis"/>
    <property type="evidence" value="ECO:0007669"/>
    <property type="project" value="UniProtKB-KW"/>
</dbReference>
<evidence type="ECO:0000256" key="1">
    <source>
        <dbReference type="ARBA" id="ARBA00022670"/>
    </source>
</evidence>
<keyword evidence="2" id="KW-0479">Metal-binding</keyword>
<dbReference type="Pfam" id="PF20582">
    <property type="entry name" value="UPF0758_N"/>
    <property type="match status" value="1"/>
</dbReference>
<evidence type="ECO:0000256" key="2">
    <source>
        <dbReference type="ARBA" id="ARBA00022723"/>
    </source>
</evidence>
<evidence type="ECO:0000256" key="3">
    <source>
        <dbReference type="ARBA" id="ARBA00022801"/>
    </source>
</evidence>
<gene>
    <name evidence="8" type="ORF">CO033_02075</name>
</gene>
<name>A0A2J0N9Y2_9BACT</name>
<dbReference type="InterPro" id="IPR046778">
    <property type="entry name" value="UPF0758_N"/>
</dbReference>
<organism evidence="8 9">
    <name type="scientific">Candidatus Nomurabacteria bacterium CG_4_9_14_0_2_um_filter_32_10</name>
    <dbReference type="NCBI Taxonomy" id="1974729"/>
    <lineage>
        <taxon>Bacteria</taxon>
        <taxon>Candidatus Nomuraibacteriota</taxon>
    </lineage>
</organism>
<comment type="similarity">
    <text evidence="6">Belongs to the UPF0758 family.</text>
</comment>
<accession>A0A2J0N9Y2</accession>
<feature type="domain" description="MPN" evidence="7">
    <location>
        <begin position="98"/>
        <end position="219"/>
    </location>
</feature>
<dbReference type="GO" id="GO:0046872">
    <property type="term" value="F:metal ion binding"/>
    <property type="evidence" value="ECO:0007669"/>
    <property type="project" value="UniProtKB-KW"/>
</dbReference>
<dbReference type="EMBL" id="PFRK01000034">
    <property type="protein sequence ID" value="PJC49339.1"/>
    <property type="molecule type" value="Genomic_DNA"/>
</dbReference>
<keyword evidence="1" id="KW-0645">Protease</keyword>
<protein>
    <recommendedName>
        <fullName evidence="7">MPN domain-containing protein</fullName>
    </recommendedName>
</protein>
<sequence>MKIKDFDKVDLPREKLAKYGSGKLKDHELLAILLGSGIKGLNVLELSKKILKVVEKIGIKNITLKDLLKIKGLGNAKASQVFALFELGKRLNSDNKTEILSAKDVWKLCSDICESKKEHFLAFYLDTQNRLIERQIISIGTLNSSLVHPREVFEPAIALHSASIIIAHNHPSQDLNPSTEDKKITERLIEAGKILGIEITDHVILSKSSYLSFQKEHLL</sequence>
<keyword evidence="5" id="KW-0482">Metalloprotease</keyword>
<dbReference type="Proteomes" id="UP000231300">
    <property type="component" value="Unassembled WGS sequence"/>
</dbReference>
<dbReference type="PANTHER" id="PTHR30471">
    <property type="entry name" value="DNA REPAIR PROTEIN RADC"/>
    <property type="match status" value="1"/>
</dbReference>
<evidence type="ECO:0000313" key="8">
    <source>
        <dbReference type="EMBL" id="PJC49339.1"/>
    </source>
</evidence>
<comment type="caution">
    <text evidence="8">The sequence shown here is derived from an EMBL/GenBank/DDBJ whole genome shotgun (WGS) entry which is preliminary data.</text>
</comment>
<keyword evidence="3" id="KW-0378">Hydrolase</keyword>
<dbReference type="InterPro" id="IPR037518">
    <property type="entry name" value="MPN"/>
</dbReference>
<dbReference type="NCBIfam" id="NF000642">
    <property type="entry name" value="PRK00024.1"/>
    <property type="match status" value="1"/>
</dbReference>
<dbReference type="InterPro" id="IPR025657">
    <property type="entry name" value="RadC_JAB"/>
</dbReference>
<evidence type="ECO:0000256" key="6">
    <source>
        <dbReference type="RuleBase" id="RU003797"/>
    </source>
</evidence>
<dbReference type="CDD" id="cd08071">
    <property type="entry name" value="MPN_DUF2466"/>
    <property type="match status" value="1"/>
</dbReference>
<dbReference type="InterPro" id="IPR001405">
    <property type="entry name" value="UPF0758"/>
</dbReference>
<dbReference type="Pfam" id="PF04002">
    <property type="entry name" value="RadC"/>
    <property type="match status" value="1"/>
</dbReference>
<dbReference type="PANTHER" id="PTHR30471:SF3">
    <property type="entry name" value="UPF0758 PROTEIN YEES-RELATED"/>
    <property type="match status" value="1"/>
</dbReference>